<evidence type="ECO:0000256" key="3">
    <source>
        <dbReference type="ARBA" id="ARBA00022670"/>
    </source>
</evidence>
<keyword evidence="11" id="KW-1185">Reference proteome</keyword>
<evidence type="ECO:0000256" key="1">
    <source>
        <dbReference type="ARBA" id="ARBA00001947"/>
    </source>
</evidence>
<dbReference type="GO" id="GO:0004222">
    <property type="term" value="F:metalloendopeptidase activity"/>
    <property type="evidence" value="ECO:0007669"/>
    <property type="project" value="InterPro"/>
</dbReference>
<dbReference type="KEGG" id="ned:HUN01_17100"/>
<dbReference type="InterPro" id="IPR042089">
    <property type="entry name" value="Peptidase_M13_dom_2"/>
</dbReference>
<dbReference type="InterPro" id="IPR018497">
    <property type="entry name" value="Peptidase_M13_C"/>
</dbReference>
<reference evidence="11" key="1">
    <citation type="submission" date="2020-06" db="EMBL/GenBank/DDBJ databases">
        <title>Nostoc edaphicum CCNP1411 genome.</title>
        <authorList>
            <person name="Fidor A."/>
            <person name="Grabski M."/>
            <person name="Gawor J."/>
            <person name="Gromadka R."/>
            <person name="Wegrzyn G."/>
            <person name="Mazur-Marzec H."/>
        </authorList>
    </citation>
    <scope>NUCLEOTIDE SEQUENCE [LARGE SCALE GENOMIC DNA]</scope>
    <source>
        <strain evidence="11">CCNP1411</strain>
    </source>
</reference>
<dbReference type="PANTHER" id="PTHR11733">
    <property type="entry name" value="ZINC METALLOPROTEASE FAMILY M13 NEPRILYSIN-RELATED"/>
    <property type="match status" value="1"/>
</dbReference>
<dbReference type="CDD" id="cd08662">
    <property type="entry name" value="M13"/>
    <property type="match status" value="1"/>
</dbReference>
<dbReference type="GO" id="GO:0046872">
    <property type="term" value="F:metal ion binding"/>
    <property type="evidence" value="ECO:0007669"/>
    <property type="project" value="UniProtKB-KW"/>
</dbReference>
<evidence type="ECO:0000256" key="6">
    <source>
        <dbReference type="ARBA" id="ARBA00022833"/>
    </source>
</evidence>
<comment type="cofactor">
    <cofactor evidence="1">
        <name>Zn(2+)</name>
        <dbReference type="ChEBI" id="CHEBI:29105"/>
    </cofactor>
</comment>
<evidence type="ECO:0000259" key="8">
    <source>
        <dbReference type="Pfam" id="PF01431"/>
    </source>
</evidence>
<dbReference type="InterPro" id="IPR024079">
    <property type="entry name" value="MetalloPept_cat_dom_sf"/>
</dbReference>
<dbReference type="InterPro" id="IPR008753">
    <property type="entry name" value="Peptidase_M13_N"/>
</dbReference>
<feature type="domain" description="Peptidase M13 C-terminal" evidence="8">
    <location>
        <begin position="502"/>
        <end position="704"/>
    </location>
</feature>
<dbReference type="SUPFAM" id="SSF55486">
    <property type="entry name" value="Metalloproteases ('zincins'), catalytic domain"/>
    <property type="match status" value="1"/>
</dbReference>
<keyword evidence="6" id="KW-0862">Zinc</keyword>
<evidence type="ECO:0000256" key="4">
    <source>
        <dbReference type="ARBA" id="ARBA00022723"/>
    </source>
</evidence>
<dbReference type="EMBL" id="CP054698">
    <property type="protein sequence ID" value="QMS89212.1"/>
    <property type="molecule type" value="Genomic_DNA"/>
</dbReference>
<dbReference type="PRINTS" id="PR00786">
    <property type="entry name" value="NEPRILYSIN"/>
</dbReference>
<dbReference type="GO" id="GO:0005886">
    <property type="term" value="C:plasma membrane"/>
    <property type="evidence" value="ECO:0007669"/>
    <property type="project" value="TreeGrafter"/>
</dbReference>
<evidence type="ECO:0000256" key="7">
    <source>
        <dbReference type="ARBA" id="ARBA00023049"/>
    </source>
</evidence>
<accession>A0A7D7LFG7</accession>
<keyword evidence="7" id="KW-0482">Metalloprotease</keyword>
<evidence type="ECO:0000256" key="5">
    <source>
        <dbReference type="ARBA" id="ARBA00022801"/>
    </source>
</evidence>
<dbReference type="GO" id="GO:0016485">
    <property type="term" value="P:protein processing"/>
    <property type="evidence" value="ECO:0007669"/>
    <property type="project" value="TreeGrafter"/>
</dbReference>
<evidence type="ECO:0000313" key="10">
    <source>
        <dbReference type="EMBL" id="QMS89212.1"/>
    </source>
</evidence>
<keyword evidence="4" id="KW-0479">Metal-binding</keyword>
<protein>
    <submittedName>
        <fullName evidence="10">M13 family metallopeptidase</fullName>
    </submittedName>
</protein>
<dbReference type="PANTHER" id="PTHR11733:SF167">
    <property type="entry name" value="FI17812P1-RELATED"/>
    <property type="match status" value="1"/>
</dbReference>
<proteinExistence type="inferred from homology"/>
<dbReference type="AlphaFoldDB" id="A0A7D7LFG7"/>
<dbReference type="Gene3D" id="1.10.1380.10">
    <property type="entry name" value="Neutral endopeptidase , domain2"/>
    <property type="match status" value="1"/>
</dbReference>
<feature type="domain" description="Peptidase M13 N-terminal" evidence="9">
    <location>
        <begin position="64"/>
        <end position="445"/>
    </location>
</feature>
<name>A0A7D7LFG7_9NOSO</name>
<dbReference type="RefSeq" id="WP_181932259.1">
    <property type="nucleotide sequence ID" value="NZ_CP054698.1"/>
</dbReference>
<dbReference type="PROSITE" id="PS51885">
    <property type="entry name" value="NEPRILYSIN"/>
    <property type="match status" value="1"/>
</dbReference>
<evidence type="ECO:0000313" key="11">
    <source>
        <dbReference type="Proteomes" id="UP000514713"/>
    </source>
</evidence>
<keyword evidence="5" id="KW-0378">Hydrolase</keyword>
<comment type="similarity">
    <text evidence="2">Belongs to the peptidase M13 family.</text>
</comment>
<dbReference type="Pfam" id="PF01431">
    <property type="entry name" value="Peptidase_M13"/>
    <property type="match status" value="1"/>
</dbReference>
<dbReference type="Proteomes" id="UP000514713">
    <property type="component" value="Chromosome"/>
</dbReference>
<dbReference type="Gene3D" id="3.40.390.10">
    <property type="entry name" value="Collagenase (Catalytic Domain)"/>
    <property type="match status" value="1"/>
</dbReference>
<keyword evidence="3" id="KW-0645">Protease</keyword>
<dbReference type="InterPro" id="IPR000718">
    <property type="entry name" value="Peptidase_M13"/>
</dbReference>
<evidence type="ECO:0000259" key="9">
    <source>
        <dbReference type="Pfam" id="PF05649"/>
    </source>
</evidence>
<evidence type="ECO:0000256" key="2">
    <source>
        <dbReference type="ARBA" id="ARBA00007357"/>
    </source>
</evidence>
<dbReference type="Pfam" id="PF05649">
    <property type="entry name" value="Peptidase_M13_N"/>
    <property type="match status" value="1"/>
</dbReference>
<sequence>MKNNQRFSAFPRLTSSIFLILGISAISYITACSNQSNSSKAEQTSHTKFPLGFSVSKIDTTVDPKQDFQKFAAGKWLDSVQLTPDLLRASDNDFLGKQVSQQVQKIVSQAAAQSTKASKGSPLQQVGNFYSSGMDEKRLKALGVSPLKPIFDRVEAINSPQTLTETLGDLSVRFSGDDILMFGVEIGADTQNRTINSIYVGDRQLSLLSQAEYVNQDTAATRSAYLKFITDNLKIAGDSPEKAAAAAKKILEIETRLASKKLSPVEKRDPNRRYKRMSFAELESLLSNFDVNTYFQKLGLPTKGNIIVVESQALAELNQILKQYPIEDIKTYLRWVVLLQTKHYLTPAFNEPALAYAQSRYGKIQLPPRAEIVSGQIPELLGHPLSQLYVKEYFSPQSKQRAEDMIGQIKSLFRARLAANRWLSEPTRKSALEKLDRMVIKVGYPEKWIDYSSIDIRPDDYFGNVIRIKEFLSRRNLALLGKPVIRDEFNDPEATLPISVDAAYDPSKNGIEIPAAFLQPPYFDSKGDAAVNFCSMGAVIGHEMTHGFDGQGRLYNSQGNLQNWWTDEDAAKFVAQTDKLVKQANAFEVLPGLKLNGKLTVGENLADAGGVSLAYEALQKYLQENPQANQKIDGYTPEQRCFIAWSQLWAMKTNEGILRQETATDPHATGSYRGFAPFQHEDGFYKAFGIKPGDAMWLDEKDRVKIW</sequence>
<organism evidence="10 11">
    <name type="scientific">Nostoc edaphicum CCNP1411</name>
    <dbReference type="NCBI Taxonomy" id="1472755"/>
    <lineage>
        <taxon>Bacteria</taxon>
        <taxon>Bacillati</taxon>
        <taxon>Cyanobacteriota</taxon>
        <taxon>Cyanophyceae</taxon>
        <taxon>Nostocales</taxon>
        <taxon>Nostocaceae</taxon>
        <taxon>Nostoc</taxon>
    </lineage>
</organism>
<gene>
    <name evidence="10" type="ORF">HUN01_17100</name>
</gene>